<accession>A0A4P9CAB2</accession>
<feature type="domain" description="HPr" evidence="11">
    <location>
        <begin position="2"/>
        <end position="99"/>
    </location>
</feature>
<proteinExistence type="predicted"/>
<dbReference type="InterPro" id="IPR003593">
    <property type="entry name" value="AAA+_ATPase"/>
</dbReference>
<evidence type="ECO:0000256" key="8">
    <source>
        <dbReference type="SAM" id="Coils"/>
    </source>
</evidence>
<dbReference type="InterPro" id="IPR035965">
    <property type="entry name" value="PAS-like_dom_sf"/>
</dbReference>
<feature type="domain" description="Sigma-54 factor interaction" evidence="9">
    <location>
        <begin position="360"/>
        <end position="589"/>
    </location>
</feature>
<dbReference type="SMART" id="SM00382">
    <property type="entry name" value="AAA"/>
    <property type="match status" value="1"/>
</dbReference>
<dbReference type="Gene3D" id="3.40.50.300">
    <property type="entry name" value="P-loop containing nucleotide triphosphate hydrolases"/>
    <property type="match status" value="1"/>
</dbReference>
<feature type="domain" description="PAS" evidence="10">
    <location>
        <begin position="106"/>
        <end position="151"/>
    </location>
</feature>
<dbReference type="InterPro" id="IPR000032">
    <property type="entry name" value="HPr-like"/>
</dbReference>
<dbReference type="Pfam" id="PF00381">
    <property type="entry name" value="PTS-HPr"/>
    <property type="match status" value="1"/>
</dbReference>
<dbReference type="Gene3D" id="1.10.8.60">
    <property type="match status" value="1"/>
</dbReference>
<dbReference type="Pfam" id="PF18024">
    <property type="entry name" value="HTH_50"/>
    <property type="match status" value="1"/>
</dbReference>
<dbReference type="Gene3D" id="1.10.10.60">
    <property type="entry name" value="Homeodomain-like"/>
    <property type="match status" value="1"/>
</dbReference>
<evidence type="ECO:0000256" key="3">
    <source>
        <dbReference type="ARBA" id="ARBA00022840"/>
    </source>
</evidence>
<dbReference type="PANTHER" id="PTHR32071">
    <property type="entry name" value="TRANSCRIPTIONAL REGULATORY PROTEIN"/>
    <property type="match status" value="1"/>
</dbReference>
<organism evidence="12 13">
    <name type="scientific">Eubacterium maltosivorans</name>
    <dbReference type="NCBI Taxonomy" id="2041044"/>
    <lineage>
        <taxon>Bacteria</taxon>
        <taxon>Bacillati</taxon>
        <taxon>Bacillota</taxon>
        <taxon>Clostridia</taxon>
        <taxon>Eubacteriales</taxon>
        <taxon>Eubacteriaceae</taxon>
        <taxon>Eubacterium</taxon>
    </lineage>
</organism>
<dbReference type="InterPro" id="IPR025944">
    <property type="entry name" value="Sigma_54_int_dom_CS"/>
</dbReference>
<dbReference type="EMBL" id="CP029487">
    <property type="protein sequence ID" value="QCT72494.1"/>
    <property type="molecule type" value="Genomic_DNA"/>
</dbReference>
<keyword evidence="13" id="KW-1185">Reference proteome</keyword>
<dbReference type="CDD" id="cd00009">
    <property type="entry name" value="AAA"/>
    <property type="match status" value="1"/>
</dbReference>
<dbReference type="InterPro" id="IPR013767">
    <property type="entry name" value="PAS_fold"/>
</dbReference>
<dbReference type="PROSITE" id="PS00688">
    <property type="entry name" value="SIGMA54_INTERACT_3"/>
    <property type="match status" value="1"/>
</dbReference>
<reference evidence="12 13" key="1">
    <citation type="submission" date="2018-05" db="EMBL/GenBank/DDBJ databases">
        <title>Genome comparison of Eubacterium sp.</title>
        <authorList>
            <person name="Feng Y."/>
            <person name="Sanchez-Andrea I."/>
            <person name="Stams A.J.M."/>
            <person name="De Vos W.M."/>
        </authorList>
    </citation>
    <scope>NUCLEOTIDE SEQUENCE [LARGE SCALE GENOMIC DNA]</scope>
    <source>
        <strain evidence="12 13">YI</strain>
    </source>
</reference>
<protein>
    <recommendedName>
        <fullName evidence="7">HTH-type transcriptional regulatory protein TyrR</fullName>
    </recommendedName>
</protein>
<dbReference type="Pfam" id="PF25601">
    <property type="entry name" value="AAA_lid_14"/>
    <property type="match status" value="1"/>
</dbReference>
<sequence>MRTKKNVTIGYEKGIHTRVAAMVVQKTTELEERFGCRLYIKRVDRALIVPCNSVLPLVGMKLKKGEQIQIFGDGTGSEQAVTALAEFMDGAGVVDQDEVDNIIQKNTLTSEKIFESIHNGLIVMDGAGRITIFNAAAEAMTGIDAAEAIGRLVDDLIPGFGAAEVIATGREKLGVKEAVGGNWVISDKSPVVVENCNVGAVAVLQDITQIEALSWELSSVKELEGKLISILEAVYDGICLVDKDHRITYANDAFTGILKKRVSELTEQSISILFPGEKIPNGFFNGQSGTVITNADGREFMLDVRPIAVDGAVSGNAIVARELTEITKLAAKVEELSAKTVMLEKELEKREDIGASFEKIIGKSGVLLEALSLASKASKTDATVLIRGESGTGKELVAKAIHNASTRKDAAFVSMNCAAIPADLLEAELFGYEKGAFTGAVRMKPGKFELADGGTIFLDEIGDMDRAMQAKLLRVLQEQEVERVGGLAPVKINVRVIAATNAPLEKLMENNSFRKDLYYRLNVISVILPPLRQRKGDIPLLVEAFIDKICMRYQLPPRHITKPALQCLEDYVFPGNVRELENIIERGVTLSAGEWIGVDDLPSYVRAIGENIPGFSGVPDENGEKIPTFAEMERDLIASALSKYKSFRKAGEALGLDHKTVSAKAKKYGLT</sequence>
<evidence type="ECO:0000313" key="13">
    <source>
        <dbReference type="Proteomes" id="UP000218387"/>
    </source>
</evidence>
<dbReference type="SUPFAM" id="SSF55785">
    <property type="entry name" value="PYP-like sensor domain (PAS domain)"/>
    <property type="match status" value="2"/>
</dbReference>
<evidence type="ECO:0000256" key="4">
    <source>
        <dbReference type="ARBA" id="ARBA00023015"/>
    </source>
</evidence>
<dbReference type="CDD" id="cd00130">
    <property type="entry name" value="PAS"/>
    <property type="match status" value="2"/>
</dbReference>
<dbReference type="SUPFAM" id="SSF55594">
    <property type="entry name" value="HPr-like"/>
    <property type="match status" value="1"/>
</dbReference>
<name>A0A4P9CAB2_EUBML</name>
<dbReference type="InterPro" id="IPR009057">
    <property type="entry name" value="Homeodomain-like_sf"/>
</dbReference>
<dbReference type="FunFam" id="3.40.50.300:FF:000006">
    <property type="entry name" value="DNA-binding transcriptional regulator NtrC"/>
    <property type="match status" value="1"/>
</dbReference>
<dbReference type="PANTHER" id="PTHR32071:SF57">
    <property type="entry name" value="C4-DICARBOXYLATE TRANSPORT TRANSCRIPTIONAL REGULATORY PROTEIN DCTD"/>
    <property type="match status" value="1"/>
</dbReference>
<keyword evidence="8" id="KW-0175">Coiled coil</keyword>
<dbReference type="PROSITE" id="PS00676">
    <property type="entry name" value="SIGMA54_INTERACT_2"/>
    <property type="match status" value="1"/>
</dbReference>
<dbReference type="InterPro" id="IPR000014">
    <property type="entry name" value="PAS"/>
</dbReference>
<dbReference type="Gene3D" id="3.30.450.20">
    <property type="entry name" value="PAS domain"/>
    <property type="match status" value="2"/>
</dbReference>
<dbReference type="GO" id="GO:0006355">
    <property type="term" value="P:regulation of DNA-templated transcription"/>
    <property type="evidence" value="ECO:0007669"/>
    <property type="project" value="InterPro"/>
</dbReference>
<feature type="coiled-coil region" evidence="8">
    <location>
        <begin position="319"/>
        <end position="346"/>
    </location>
</feature>
<dbReference type="Proteomes" id="UP000218387">
    <property type="component" value="Chromosome"/>
</dbReference>
<dbReference type="KEGG" id="emt:CPZ25_014540"/>
<dbReference type="PROSITE" id="PS50045">
    <property type="entry name" value="SIGMA54_INTERACT_4"/>
    <property type="match status" value="1"/>
</dbReference>
<keyword evidence="3" id="KW-0067">ATP-binding</keyword>
<dbReference type="SUPFAM" id="SSF52540">
    <property type="entry name" value="P-loop containing nucleoside triphosphate hydrolases"/>
    <property type="match status" value="1"/>
</dbReference>
<dbReference type="InterPro" id="IPR025943">
    <property type="entry name" value="Sigma_54_int_dom_ATP-bd_2"/>
</dbReference>
<dbReference type="GO" id="GO:0003677">
    <property type="term" value="F:DNA binding"/>
    <property type="evidence" value="ECO:0007669"/>
    <property type="project" value="UniProtKB-KW"/>
</dbReference>
<dbReference type="InterPro" id="IPR027417">
    <property type="entry name" value="P-loop_NTPase"/>
</dbReference>
<dbReference type="PROSITE" id="PS00675">
    <property type="entry name" value="SIGMA54_INTERACT_1"/>
    <property type="match status" value="1"/>
</dbReference>
<dbReference type="NCBIfam" id="TIGR00229">
    <property type="entry name" value="sensory_box"/>
    <property type="match status" value="1"/>
</dbReference>
<keyword evidence="1" id="KW-0547">Nucleotide-binding</keyword>
<evidence type="ECO:0000256" key="1">
    <source>
        <dbReference type="ARBA" id="ARBA00022741"/>
    </source>
</evidence>
<dbReference type="InterPro" id="IPR025662">
    <property type="entry name" value="Sigma_54_int_dom_ATP-bd_1"/>
</dbReference>
<evidence type="ECO:0000259" key="9">
    <source>
        <dbReference type="PROSITE" id="PS50045"/>
    </source>
</evidence>
<evidence type="ECO:0000259" key="11">
    <source>
        <dbReference type="PROSITE" id="PS51350"/>
    </source>
</evidence>
<keyword evidence="2" id="KW-0058">Aromatic hydrocarbons catabolism</keyword>
<dbReference type="Pfam" id="PF00158">
    <property type="entry name" value="Sigma54_activat"/>
    <property type="match status" value="1"/>
</dbReference>
<dbReference type="InterPro" id="IPR035895">
    <property type="entry name" value="HPr-like_sf"/>
</dbReference>
<dbReference type="RefSeq" id="WP_096919083.1">
    <property type="nucleotide sequence ID" value="NZ_CP029487.1"/>
</dbReference>
<evidence type="ECO:0000256" key="6">
    <source>
        <dbReference type="ARBA" id="ARBA00023163"/>
    </source>
</evidence>
<keyword evidence="5" id="KW-0238">DNA-binding</keyword>
<dbReference type="PROSITE" id="PS50112">
    <property type="entry name" value="PAS"/>
    <property type="match status" value="1"/>
</dbReference>
<evidence type="ECO:0000313" key="12">
    <source>
        <dbReference type="EMBL" id="QCT72494.1"/>
    </source>
</evidence>
<dbReference type="SUPFAM" id="SSF46689">
    <property type="entry name" value="Homeodomain-like"/>
    <property type="match status" value="1"/>
</dbReference>
<dbReference type="Gene3D" id="3.30.1340.10">
    <property type="entry name" value="HPr-like"/>
    <property type="match status" value="1"/>
</dbReference>
<keyword evidence="4" id="KW-0805">Transcription regulation</keyword>
<evidence type="ECO:0000256" key="5">
    <source>
        <dbReference type="ARBA" id="ARBA00023125"/>
    </source>
</evidence>
<evidence type="ECO:0000256" key="2">
    <source>
        <dbReference type="ARBA" id="ARBA00022797"/>
    </source>
</evidence>
<keyword evidence="6" id="KW-0804">Transcription</keyword>
<gene>
    <name evidence="12" type="ORF">CPZ25_014540</name>
</gene>
<dbReference type="PROSITE" id="PS51350">
    <property type="entry name" value="PTS_HPR_DOM"/>
    <property type="match status" value="1"/>
</dbReference>
<evidence type="ECO:0000256" key="7">
    <source>
        <dbReference type="ARBA" id="ARBA00029500"/>
    </source>
</evidence>
<dbReference type="InterPro" id="IPR002078">
    <property type="entry name" value="Sigma_54_int"/>
</dbReference>
<dbReference type="GO" id="GO:0005524">
    <property type="term" value="F:ATP binding"/>
    <property type="evidence" value="ECO:0007669"/>
    <property type="project" value="UniProtKB-KW"/>
</dbReference>
<dbReference type="AlphaFoldDB" id="A0A4P9CAB2"/>
<dbReference type="InterPro" id="IPR030828">
    <property type="entry name" value="HTH_TyrR"/>
</dbReference>
<dbReference type="InterPro" id="IPR058031">
    <property type="entry name" value="AAA_lid_NorR"/>
</dbReference>
<dbReference type="SMART" id="SM00091">
    <property type="entry name" value="PAS"/>
    <property type="match status" value="2"/>
</dbReference>
<dbReference type="Pfam" id="PF00989">
    <property type="entry name" value="PAS"/>
    <property type="match status" value="2"/>
</dbReference>
<evidence type="ECO:0000259" key="10">
    <source>
        <dbReference type="PROSITE" id="PS50112"/>
    </source>
</evidence>